<comment type="caution">
    <text evidence="2">The sequence shown here is derived from an EMBL/GenBank/DDBJ whole genome shotgun (WGS) entry which is preliminary data.</text>
</comment>
<dbReference type="Proteomes" id="UP001271007">
    <property type="component" value="Unassembled WGS sequence"/>
</dbReference>
<dbReference type="AlphaFoldDB" id="A0AAJ0GJS4"/>
<gene>
    <name evidence="2" type="ORF">LTR09_000502</name>
</gene>
<evidence type="ECO:0000313" key="3">
    <source>
        <dbReference type="Proteomes" id="UP001271007"/>
    </source>
</evidence>
<proteinExistence type="predicted"/>
<accession>A0AAJ0GJS4</accession>
<dbReference type="EMBL" id="JAWDJX010000001">
    <property type="protein sequence ID" value="KAK3058937.1"/>
    <property type="molecule type" value="Genomic_DNA"/>
</dbReference>
<evidence type="ECO:0000256" key="1">
    <source>
        <dbReference type="SAM" id="MobiDB-lite"/>
    </source>
</evidence>
<keyword evidence="3" id="KW-1185">Reference proteome</keyword>
<feature type="region of interest" description="Disordered" evidence="1">
    <location>
        <begin position="251"/>
        <end position="270"/>
    </location>
</feature>
<name>A0AAJ0GJS4_9PEZI</name>
<evidence type="ECO:0000313" key="2">
    <source>
        <dbReference type="EMBL" id="KAK3058937.1"/>
    </source>
</evidence>
<protein>
    <submittedName>
        <fullName evidence="2">Uncharacterized protein</fullName>
    </submittedName>
</protein>
<reference evidence="2" key="1">
    <citation type="submission" date="2023-04" db="EMBL/GenBank/DDBJ databases">
        <title>Black Yeasts Isolated from many extreme environments.</title>
        <authorList>
            <person name="Coleine C."/>
            <person name="Stajich J.E."/>
            <person name="Selbmann L."/>
        </authorList>
    </citation>
    <scope>NUCLEOTIDE SEQUENCE</scope>
    <source>
        <strain evidence="2">CCFEE 5312</strain>
    </source>
</reference>
<organism evidence="2 3">
    <name type="scientific">Extremus antarcticus</name>
    <dbReference type="NCBI Taxonomy" id="702011"/>
    <lineage>
        <taxon>Eukaryota</taxon>
        <taxon>Fungi</taxon>
        <taxon>Dikarya</taxon>
        <taxon>Ascomycota</taxon>
        <taxon>Pezizomycotina</taxon>
        <taxon>Dothideomycetes</taxon>
        <taxon>Dothideomycetidae</taxon>
        <taxon>Mycosphaerellales</taxon>
        <taxon>Extremaceae</taxon>
        <taxon>Extremus</taxon>
    </lineage>
</organism>
<sequence>MLKKKSDLNTSNTNENRIFLDKHQTSAAALQAIQQEQEENTITCAEQELLPLNFARDTHLKTRNLSGRHSDDEIKRLATVYVARWGSLTNALIKECLKERPEMNTSNRNENTVFLAKYHVNVQNQTLSYMRTNMRTLVQLSGGVPAWTAATPYRRRKLPRPAIRQSSHDHKLMLRHESTVLDIENIFSSKESVRERWQTMLKTFLVELAHETWVAHTRLARTRAEREPTPAEQGSLYPLYKNFKRSPAIRSLDMGSVEQVPTRSGRSEDS</sequence>